<protein>
    <submittedName>
        <fullName evidence="2">Uncharacterized protein</fullName>
    </submittedName>
</protein>
<evidence type="ECO:0000313" key="3">
    <source>
        <dbReference type="Proteomes" id="UP000829720"/>
    </source>
</evidence>
<gene>
    <name evidence="2" type="ORF">AGOR_G00154210</name>
</gene>
<dbReference type="OrthoDB" id="9945889at2759"/>
<keyword evidence="1" id="KW-0812">Transmembrane</keyword>
<dbReference type="Proteomes" id="UP000829720">
    <property type="component" value="Unassembled WGS sequence"/>
</dbReference>
<proteinExistence type="predicted"/>
<evidence type="ECO:0000313" key="2">
    <source>
        <dbReference type="EMBL" id="KAI1890487.1"/>
    </source>
</evidence>
<feature type="transmembrane region" description="Helical" evidence="1">
    <location>
        <begin position="32"/>
        <end position="56"/>
    </location>
</feature>
<dbReference type="EMBL" id="JAERUA010000014">
    <property type="protein sequence ID" value="KAI1890487.1"/>
    <property type="molecule type" value="Genomic_DNA"/>
</dbReference>
<accession>A0A8T3D4K0</accession>
<feature type="transmembrane region" description="Helical" evidence="1">
    <location>
        <begin position="76"/>
        <end position="95"/>
    </location>
</feature>
<sequence length="365" mass="39835">MEGVLASTVTLGVCKTTCDFLFLPAVQVSLSSVSFCCCCLLIFTDLTVTAFLAFLWLAEPWLPPLPVSNDIIALRFLLFLGHTYGAVLLLTIPLITMETACKLLLVPSKKSQVDREGPAVQLEINTQGSLEEESCFSPIPGFLCSLLAWALCGIWGGQGCWSEQLDVEVCIQRANSLSLCLPDLVTVTLSAGSDPSLTLPALLLLLALPLSLSMLRKGQAYGQTDPWTQQLVQEVRERTDSRLPQHKLPTHLSQTQHNVTVAAETIIMEEASCRPTGHTHTADPQYCVHQATKTIIPAVVHTHYPSMESNPNTSQESSAWLRTLWARVLAGLLSAMALFVFPPSLTVNLILIVSVVSLAEWSLKR</sequence>
<keyword evidence="1" id="KW-0472">Membrane</keyword>
<dbReference type="AlphaFoldDB" id="A0A8T3D4K0"/>
<keyword evidence="3" id="KW-1185">Reference proteome</keyword>
<keyword evidence="1" id="KW-1133">Transmembrane helix</keyword>
<evidence type="ECO:0000256" key="1">
    <source>
        <dbReference type="SAM" id="Phobius"/>
    </source>
</evidence>
<comment type="caution">
    <text evidence="2">The sequence shown here is derived from an EMBL/GenBank/DDBJ whole genome shotgun (WGS) entry which is preliminary data.</text>
</comment>
<organism evidence="2 3">
    <name type="scientific">Albula goreensis</name>
    <dbReference type="NCBI Taxonomy" id="1534307"/>
    <lineage>
        <taxon>Eukaryota</taxon>
        <taxon>Metazoa</taxon>
        <taxon>Chordata</taxon>
        <taxon>Craniata</taxon>
        <taxon>Vertebrata</taxon>
        <taxon>Euteleostomi</taxon>
        <taxon>Actinopterygii</taxon>
        <taxon>Neopterygii</taxon>
        <taxon>Teleostei</taxon>
        <taxon>Albuliformes</taxon>
        <taxon>Albulidae</taxon>
        <taxon>Albula</taxon>
    </lineage>
</organism>
<name>A0A8T3D4K0_9TELE</name>
<reference evidence="2" key="1">
    <citation type="submission" date="2021-01" db="EMBL/GenBank/DDBJ databases">
        <authorList>
            <person name="Zahm M."/>
            <person name="Roques C."/>
            <person name="Cabau C."/>
            <person name="Klopp C."/>
            <person name="Donnadieu C."/>
            <person name="Jouanno E."/>
            <person name="Lampietro C."/>
            <person name="Louis A."/>
            <person name="Herpin A."/>
            <person name="Echchiki A."/>
            <person name="Berthelot C."/>
            <person name="Parey E."/>
            <person name="Roest-Crollius H."/>
            <person name="Braasch I."/>
            <person name="Postlethwait J."/>
            <person name="Bobe J."/>
            <person name="Montfort J."/>
            <person name="Bouchez O."/>
            <person name="Begum T."/>
            <person name="Mejri S."/>
            <person name="Adams A."/>
            <person name="Chen W.-J."/>
            <person name="Guiguen Y."/>
        </authorList>
    </citation>
    <scope>NUCLEOTIDE SEQUENCE</scope>
    <source>
        <tissue evidence="2">Blood</tissue>
    </source>
</reference>